<evidence type="ECO:0000313" key="1">
    <source>
        <dbReference type="EMBL" id="CAI9975743.1"/>
    </source>
</evidence>
<dbReference type="Proteomes" id="UP001642409">
    <property type="component" value="Unassembled WGS sequence"/>
</dbReference>
<proteinExistence type="predicted"/>
<gene>
    <name evidence="2" type="ORF">HINF_LOCUS20182</name>
    <name evidence="1" type="ORF">HINF_LOCUS63388</name>
</gene>
<evidence type="ECO:0000313" key="2">
    <source>
        <dbReference type="EMBL" id="CAL6006494.1"/>
    </source>
</evidence>
<dbReference type="AlphaFoldDB" id="A0AA86RJ39"/>
<sequence length="229" mass="27192">MNVAASDLLHSLVRLFNIRPELVAYHVMMLSDAHYNTTFVQVSVELNVDVNTLKQLFVQVVMQQLLIKQTKEELDADSRGSTEKKMPRQTYHRTVKQEFQEYQQLFSEKLCQVLQSGDKNASVTDDRDLCLKVNQHLINYEQKLFWQRLQTLIPHKTVKQLREYYQKSFQRVLYDDQIDARDKELLREMIDKQKDASPTNIANQFLEVCPNRNYFKRSIVMYAINIKRK</sequence>
<dbReference type="EMBL" id="CATOUU010001170">
    <property type="protein sequence ID" value="CAI9975743.1"/>
    <property type="molecule type" value="Genomic_DNA"/>
</dbReference>
<organism evidence="1">
    <name type="scientific">Hexamita inflata</name>
    <dbReference type="NCBI Taxonomy" id="28002"/>
    <lineage>
        <taxon>Eukaryota</taxon>
        <taxon>Metamonada</taxon>
        <taxon>Diplomonadida</taxon>
        <taxon>Hexamitidae</taxon>
        <taxon>Hexamitinae</taxon>
        <taxon>Hexamita</taxon>
    </lineage>
</organism>
<comment type="caution">
    <text evidence="1">The sequence shown here is derived from an EMBL/GenBank/DDBJ whole genome shotgun (WGS) entry which is preliminary data.</text>
</comment>
<dbReference type="EMBL" id="CAXDID020000054">
    <property type="protein sequence ID" value="CAL6006494.1"/>
    <property type="molecule type" value="Genomic_DNA"/>
</dbReference>
<reference evidence="2 3" key="2">
    <citation type="submission" date="2024-07" db="EMBL/GenBank/DDBJ databases">
        <authorList>
            <person name="Akdeniz Z."/>
        </authorList>
    </citation>
    <scope>NUCLEOTIDE SEQUENCE [LARGE SCALE GENOMIC DNA]</scope>
</reference>
<protein>
    <submittedName>
        <fullName evidence="2">Hypothetical_protein</fullName>
    </submittedName>
</protein>
<keyword evidence="3" id="KW-1185">Reference proteome</keyword>
<reference evidence="1" key="1">
    <citation type="submission" date="2023-06" db="EMBL/GenBank/DDBJ databases">
        <authorList>
            <person name="Kurt Z."/>
        </authorList>
    </citation>
    <scope>NUCLEOTIDE SEQUENCE</scope>
</reference>
<evidence type="ECO:0000313" key="3">
    <source>
        <dbReference type="Proteomes" id="UP001642409"/>
    </source>
</evidence>
<accession>A0AA86RJ39</accession>
<name>A0AA86RJ39_9EUKA</name>